<gene>
    <name evidence="1" type="ORF">VP06_01585</name>
</gene>
<organism evidence="1 2">
    <name type="scientific">Methylobacterium aquaticum</name>
    <dbReference type="NCBI Taxonomy" id="270351"/>
    <lineage>
        <taxon>Bacteria</taxon>
        <taxon>Pseudomonadati</taxon>
        <taxon>Pseudomonadota</taxon>
        <taxon>Alphaproteobacteria</taxon>
        <taxon>Hyphomicrobiales</taxon>
        <taxon>Methylobacteriaceae</taxon>
        <taxon>Methylobacterium</taxon>
    </lineage>
</organism>
<protein>
    <submittedName>
        <fullName evidence="1">Uncharacterized protein</fullName>
    </submittedName>
</protein>
<evidence type="ECO:0000313" key="1">
    <source>
        <dbReference type="EMBL" id="KMO40986.1"/>
    </source>
</evidence>
<sequence length="140" mass="14885">MSAPFVRASRSPFILPATTTPQQYMVTQPTGSTTYRGYNPCANADVRVMSVAPLEPIVTQPVTVNGKTLPGVLLVTSRTEVIDEFSGTRLGRGPETLGSAANPNGGQDRIISIMLVPIPGYPADLTGVTCLYEHMYGRGS</sequence>
<proteinExistence type="predicted"/>
<reference evidence="1 2" key="1">
    <citation type="submission" date="2015-03" db="EMBL/GenBank/DDBJ databases">
        <title>Genome sequencing of Methylobacterium aquaticum DSM16371 type strain.</title>
        <authorList>
            <person name="Chaudhry V."/>
            <person name="Patil P.B."/>
        </authorList>
    </citation>
    <scope>NUCLEOTIDE SEQUENCE [LARGE SCALE GENOMIC DNA]</scope>
    <source>
        <strain evidence="1 2">DSM 16371</strain>
    </source>
</reference>
<name>A0A0J6VP53_9HYPH</name>
<accession>A0A0J6VP53</accession>
<dbReference type="PATRIC" id="fig|270351.6.peg.698"/>
<dbReference type="EMBL" id="LABX01000012">
    <property type="protein sequence ID" value="KMO40986.1"/>
    <property type="molecule type" value="Genomic_DNA"/>
</dbReference>
<evidence type="ECO:0000313" key="2">
    <source>
        <dbReference type="Proteomes" id="UP000035929"/>
    </source>
</evidence>
<comment type="caution">
    <text evidence="1">The sequence shown here is derived from an EMBL/GenBank/DDBJ whole genome shotgun (WGS) entry which is preliminary data.</text>
</comment>
<dbReference type="Proteomes" id="UP000035929">
    <property type="component" value="Unassembled WGS sequence"/>
</dbReference>
<dbReference type="AlphaFoldDB" id="A0A0J6VP53"/>